<keyword evidence="1" id="KW-1133">Transmembrane helix</keyword>
<reference evidence="3" key="1">
    <citation type="submission" date="2021-09" db="EMBL/GenBank/DDBJ databases">
        <title>Genome of Aequorivita sp. strain F64183.</title>
        <authorList>
            <person name="Wang Y."/>
        </authorList>
    </citation>
    <scope>NUCLEOTIDE SEQUENCE</scope>
    <source>
        <strain evidence="3">F64183</strain>
    </source>
</reference>
<comment type="caution">
    <text evidence="3">The sequence shown here is derived from an EMBL/GenBank/DDBJ whole genome shotgun (WGS) entry which is preliminary data.</text>
</comment>
<protein>
    <submittedName>
        <fullName evidence="3">Endonuclease/exonuclease/phosphatase family protein</fullName>
    </submittedName>
</protein>
<keyword evidence="4" id="KW-1185">Reference proteome</keyword>
<dbReference type="EMBL" id="JAIRBB010000012">
    <property type="protein sequence ID" value="MCG2431859.1"/>
    <property type="molecule type" value="Genomic_DNA"/>
</dbReference>
<dbReference type="Proteomes" id="UP001139462">
    <property type="component" value="Unassembled WGS sequence"/>
</dbReference>
<evidence type="ECO:0000313" key="3">
    <source>
        <dbReference type="EMBL" id="MCG2431859.1"/>
    </source>
</evidence>
<keyword evidence="3" id="KW-0540">Nuclease</keyword>
<gene>
    <name evidence="3" type="ORF">K8344_12065</name>
</gene>
<evidence type="ECO:0000259" key="2">
    <source>
        <dbReference type="Pfam" id="PF03372"/>
    </source>
</evidence>
<dbReference type="Gene3D" id="3.60.10.10">
    <property type="entry name" value="Endonuclease/exonuclease/phosphatase"/>
    <property type="match status" value="1"/>
</dbReference>
<dbReference type="InterPro" id="IPR005135">
    <property type="entry name" value="Endo/exonuclease/phosphatase"/>
</dbReference>
<dbReference type="Pfam" id="PF03372">
    <property type="entry name" value="Exo_endo_phos"/>
    <property type="match status" value="1"/>
</dbReference>
<name>A0A9X1R6G6_9FLAO</name>
<dbReference type="GO" id="GO:0004519">
    <property type="term" value="F:endonuclease activity"/>
    <property type="evidence" value="ECO:0007669"/>
    <property type="project" value="UniProtKB-KW"/>
</dbReference>
<dbReference type="InterPro" id="IPR036691">
    <property type="entry name" value="Endo/exonu/phosph_ase_sf"/>
</dbReference>
<proteinExistence type="predicted"/>
<dbReference type="SUPFAM" id="SSF56219">
    <property type="entry name" value="DNase I-like"/>
    <property type="match status" value="1"/>
</dbReference>
<evidence type="ECO:0000256" key="1">
    <source>
        <dbReference type="SAM" id="Phobius"/>
    </source>
</evidence>
<sequence>MKKLKNVLKFLLYTIALLIAVFSILSIFRDTENRILKMMDFPRIQFFIISVFCLILILSVVKKWRWYKYLILLFIISGIVVNGSYIINYTPLVAEIVPTSKTLSSTDAQISLLLTNVKMSNRNSQKLISIINQRDPDLILAMEVDSWWDNNLDIFVNDYPFSQKVILDNTYGMILYSKLPFLEKEIYYLNNENVPSFESTILLNNGKRLSLFCMHPVPPTHFKKLPDNAGQKEKALMKMGAMINKRKYPTVVAGDLNDVVWSNVDKLTNTKSILYDVRVGRGFFNNFNAENFLMRWPLDHVFVTDEFSVKKLERLSDIGSDHFPMYIELVLEGQ</sequence>
<dbReference type="AlphaFoldDB" id="A0A9X1R6G6"/>
<dbReference type="RefSeq" id="WP_237608938.1">
    <property type="nucleotide sequence ID" value="NZ_JAIRBB010000012.1"/>
</dbReference>
<keyword evidence="3" id="KW-0378">Hydrolase</keyword>
<accession>A0A9X1R6G6</accession>
<evidence type="ECO:0000313" key="4">
    <source>
        <dbReference type="Proteomes" id="UP001139462"/>
    </source>
</evidence>
<feature type="transmembrane region" description="Helical" evidence="1">
    <location>
        <begin position="69"/>
        <end position="87"/>
    </location>
</feature>
<keyword evidence="1" id="KW-0812">Transmembrane</keyword>
<feature type="transmembrane region" description="Helical" evidence="1">
    <location>
        <begin position="44"/>
        <end position="62"/>
    </location>
</feature>
<keyword evidence="1" id="KW-0472">Membrane</keyword>
<feature type="transmembrane region" description="Helical" evidence="1">
    <location>
        <begin position="7"/>
        <end position="28"/>
    </location>
</feature>
<feature type="domain" description="Endonuclease/exonuclease/phosphatase" evidence="2">
    <location>
        <begin position="116"/>
        <end position="322"/>
    </location>
</feature>
<keyword evidence="3" id="KW-0255">Endonuclease</keyword>
<organism evidence="3 4">
    <name type="scientific">Aequorivita xiaoshiensis</name>
    <dbReference type="NCBI Taxonomy" id="2874476"/>
    <lineage>
        <taxon>Bacteria</taxon>
        <taxon>Pseudomonadati</taxon>
        <taxon>Bacteroidota</taxon>
        <taxon>Flavobacteriia</taxon>
        <taxon>Flavobacteriales</taxon>
        <taxon>Flavobacteriaceae</taxon>
        <taxon>Aequorivita</taxon>
    </lineage>
</organism>